<protein>
    <submittedName>
        <fullName evidence="1">Uncharacterized protein</fullName>
    </submittedName>
</protein>
<accession>A0A8J2JTV8</accession>
<sequence length="66" mass="7596">MRVLDVPNVFSVGMSSQGKIPGMVELSEEYEGSNYAEDGARITWFNNKWPRKKAKKSQEVKVVEYR</sequence>
<gene>
    <name evidence="1" type="ORF">AFUS01_LOCUS14259</name>
</gene>
<dbReference type="EMBL" id="CAJVCH010120004">
    <property type="protein sequence ID" value="CAG7725293.1"/>
    <property type="molecule type" value="Genomic_DNA"/>
</dbReference>
<name>A0A8J2JTV8_9HEXA</name>
<dbReference type="AlphaFoldDB" id="A0A8J2JTV8"/>
<evidence type="ECO:0000313" key="1">
    <source>
        <dbReference type="EMBL" id="CAG7725293.1"/>
    </source>
</evidence>
<organism evidence="1 2">
    <name type="scientific">Allacma fusca</name>
    <dbReference type="NCBI Taxonomy" id="39272"/>
    <lineage>
        <taxon>Eukaryota</taxon>
        <taxon>Metazoa</taxon>
        <taxon>Ecdysozoa</taxon>
        <taxon>Arthropoda</taxon>
        <taxon>Hexapoda</taxon>
        <taxon>Collembola</taxon>
        <taxon>Symphypleona</taxon>
        <taxon>Sminthuridae</taxon>
        <taxon>Allacma</taxon>
    </lineage>
</organism>
<dbReference type="Proteomes" id="UP000708208">
    <property type="component" value="Unassembled WGS sequence"/>
</dbReference>
<evidence type="ECO:0000313" key="2">
    <source>
        <dbReference type="Proteomes" id="UP000708208"/>
    </source>
</evidence>
<proteinExistence type="predicted"/>
<keyword evidence="2" id="KW-1185">Reference proteome</keyword>
<reference evidence="1" key="1">
    <citation type="submission" date="2021-06" db="EMBL/GenBank/DDBJ databases">
        <authorList>
            <person name="Hodson N. C."/>
            <person name="Mongue J. A."/>
            <person name="Jaron S. K."/>
        </authorList>
    </citation>
    <scope>NUCLEOTIDE SEQUENCE</scope>
</reference>
<comment type="caution">
    <text evidence="1">The sequence shown here is derived from an EMBL/GenBank/DDBJ whole genome shotgun (WGS) entry which is preliminary data.</text>
</comment>